<dbReference type="PROSITE" id="PS51294">
    <property type="entry name" value="HTH_MYB"/>
    <property type="match status" value="1"/>
</dbReference>
<dbReference type="InterPro" id="IPR009057">
    <property type="entry name" value="Homeodomain-like_sf"/>
</dbReference>
<dbReference type="AlphaFoldDB" id="A0AAX6IDI3"/>
<feature type="compositionally biased region" description="Polar residues" evidence="6">
    <location>
        <begin position="539"/>
        <end position="548"/>
    </location>
</feature>
<keyword evidence="3" id="KW-0238">DNA-binding</keyword>
<dbReference type="Pfam" id="PF00249">
    <property type="entry name" value="Myb_DNA-binding"/>
    <property type="match status" value="1"/>
</dbReference>
<feature type="region of interest" description="Disordered" evidence="6">
    <location>
        <begin position="727"/>
        <end position="754"/>
    </location>
</feature>
<keyword evidence="5" id="KW-0539">Nucleus</keyword>
<keyword evidence="2" id="KW-0805">Transcription regulation</keyword>
<accession>A0AAX6IDI3</accession>
<evidence type="ECO:0000256" key="6">
    <source>
        <dbReference type="SAM" id="MobiDB-lite"/>
    </source>
</evidence>
<dbReference type="EMBL" id="JANAVB010002395">
    <property type="protein sequence ID" value="KAJ6851091.1"/>
    <property type="molecule type" value="Genomic_DNA"/>
</dbReference>
<proteinExistence type="predicted"/>
<keyword evidence="4" id="KW-0804">Transcription</keyword>
<dbReference type="PROSITE" id="PS50090">
    <property type="entry name" value="MYB_LIKE"/>
    <property type="match status" value="1"/>
</dbReference>
<dbReference type="GO" id="GO:0005634">
    <property type="term" value="C:nucleus"/>
    <property type="evidence" value="ECO:0007669"/>
    <property type="project" value="UniProtKB-SubCell"/>
</dbReference>
<protein>
    <submittedName>
        <fullName evidence="10">Protein LHY-like isoform X1</fullName>
    </submittedName>
</protein>
<feature type="domain" description="Myb-like" evidence="7">
    <location>
        <begin position="19"/>
        <end position="69"/>
    </location>
</feature>
<dbReference type="InterPro" id="IPR006447">
    <property type="entry name" value="Myb_dom_plants"/>
</dbReference>
<keyword evidence="11" id="KW-1185">Reference proteome</keyword>
<feature type="domain" description="SANT" evidence="8">
    <location>
        <begin position="22"/>
        <end position="73"/>
    </location>
</feature>
<evidence type="ECO:0000256" key="3">
    <source>
        <dbReference type="ARBA" id="ARBA00023125"/>
    </source>
</evidence>
<reference evidence="10" key="2">
    <citation type="submission" date="2023-04" db="EMBL/GenBank/DDBJ databases">
        <authorList>
            <person name="Bruccoleri R.E."/>
            <person name="Oakeley E.J."/>
            <person name="Faust A.-M."/>
            <person name="Dessus-Babus S."/>
            <person name="Altorfer M."/>
            <person name="Burckhardt D."/>
            <person name="Oertli M."/>
            <person name="Naumann U."/>
            <person name="Petersen F."/>
            <person name="Wong J."/>
        </authorList>
    </citation>
    <scope>NUCLEOTIDE SEQUENCE</scope>
    <source>
        <strain evidence="10">GSM-AAB239-AS_SAM_17_03QT</strain>
        <tissue evidence="10">Leaf</tissue>
    </source>
</reference>
<feature type="region of interest" description="Disordered" evidence="6">
    <location>
        <begin position="85"/>
        <end position="137"/>
    </location>
</feature>
<name>A0AAX6IDI3_IRIPA</name>
<sequence length="754" mass="82543">METNSSGEDLIVKARKPYTITKQREKWTEEEHKKFIEALKLYGRAWQRIEEHIGTKTAVQIRSHAQKFFTKVEKEALVNGIPFGQAHDIEIPPPRPKRKPASPYPRKTGVVSFSSSPVRGRDDKTSKSSPSFCKQATFMDNNAPSKIQGTEDNSEDVCRSEVLNLFQDAPSASVSSFNKRSSNPCAFKGFVPLTVGIKDKIILTGSSVLNDDKDPRGNETVNRDHQIEDVNGTHIDQLTNSAQNGAVVSGQPEKVDLPVVESQQGDESFLKHGSVINQSSNKNIQMTVTDQAGVHVNTKSSFSPTMSSTSELHTNSGLSSIHQFFPVFPPFTEFPRNHDSYRSALNVSSSYSSLIVSSLLQNPAVHAAACLAASFWPSVGTDASLDSTSETLPGGIPAGHMNPSQSMAAIAAATVAAASAWWAAQGLLPVFPPVHPGFAFAHVPTTTINTLDISQVPEDRKEEGGDTLQNSNGVVQQVVEPEQSEALKAHYASSEPLVSSDSDGRNDTNMNSDKLKPSENDEFYYSGKASCEKKLDRSSCGSNTSGSELETDALEKQNKENDEARQIQFHQNEENDAAKQVQFHQNEENDEAKHVQFDNLLSGETDTRRVRCSCSLNESWKEVSEEGRIAFQALFTRQVLPQSFSPPHLKDSVLKTGEDEDEDDEEAVTELPVNLNMMACPSEPISLSHVHRHGGGTVGKGGFTSENSCGKLKVRRTGFKPYKRCSVEAKESRSPTGEEECGNKRIRLEGESSI</sequence>
<dbReference type="NCBIfam" id="TIGR01557">
    <property type="entry name" value="myb_SHAQKYF"/>
    <property type="match status" value="1"/>
</dbReference>
<feature type="compositionally biased region" description="Polar residues" evidence="6">
    <location>
        <begin position="496"/>
        <end position="512"/>
    </location>
</feature>
<dbReference type="FunFam" id="1.10.10.60:FF:000023">
    <property type="entry name" value="protein REVEILLE 6 isoform X1"/>
    <property type="match status" value="1"/>
</dbReference>
<reference evidence="10" key="1">
    <citation type="journal article" date="2023" name="GigaByte">
        <title>Genome assembly of the bearded iris, Iris pallida Lam.</title>
        <authorList>
            <person name="Bruccoleri R.E."/>
            <person name="Oakeley E.J."/>
            <person name="Faust A.M.E."/>
            <person name="Altorfer M."/>
            <person name="Dessus-Babus S."/>
            <person name="Burckhardt D."/>
            <person name="Oertli M."/>
            <person name="Naumann U."/>
            <person name="Petersen F."/>
            <person name="Wong J."/>
        </authorList>
    </citation>
    <scope>NUCLEOTIDE SEQUENCE</scope>
    <source>
        <strain evidence="10">GSM-AAB239-AS_SAM_17_03QT</strain>
    </source>
</reference>
<evidence type="ECO:0000256" key="2">
    <source>
        <dbReference type="ARBA" id="ARBA00023015"/>
    </source>
</evidence>
<dbReference type="SUPFAM" id="SSF46689">
    <property type="entry name" value="Homeodomain-like"/>
    <property type="match status" value="1"/>
</dbReference>
<comment type="subcellular location">
    <subcellularLocation>
        <location evidence="1">Nucleus</location>
    </subcellularLocation>
</comment>
<feature type="region of interest" description="Disordered" evidence="6">
    <location>
        <begin position="490"/>
        <end position="522"/>
    </location>
</feature>
<gene>
    <name evidence="10" type="ORF">M6B38_260470</name>
</gene>
<dbReference type="Proteomes" id="UP001140949">
    <property type="component" value="Unassembled WGS sequence"/>
</dbReference>
<feature type="region of interest" description="Disordered" evidence="6">
    <location>
        <begin position="534"/>
        <end position="562"/>
    </location>
</feature>
<feature type="compositionally biased region" description="Basic and acidic residues" evidence="6">
    <location>
        <begin position="553"/>
        <end position="562"/>
    </location>
</feature>
<evidence type="ECO:0000256" key="5">
    <source>
        <dbReference type="ARBA" id="ARBA00023242"/>
    </source>
</evidence>
<feature type="compositionally biased region" description="Basic and acidic residues" evidence="6">
    <location>
        <begin position="741"/>
        <end position="754"/>
    </location>
</feature>
<evidence type="ECO:0000259" key="7">
    <source>
        <dbReference type="PROSITE" id="PS50090"/>
    </source>
</evidence>
<evidence type="ECO:0000259" key="8">
    <source>
        <dbReference type="PROSITE" id="PS51293"/>
    </source>
</evidence>
<evidence type="ECO:0000259" key="9">
    <source>
        <dbReference type="PROSITE" id="PS51294"/>
    </source>
</evidence>
<dbReference type="InterPro" id="IPR017884">
    <property type="entry name" value="SANT_dom"/>
</dbReference>
<dbReference type="PANTHER" id="PTHR12802">
    <property type="entry name" value="SWI/SNF COMPLEX-RELATED"/>
    <property type="match status" value="1"/>
</dbReference>
<comment type="caution">
    <text evidence="10">The sequence shown here is derived from an EMBL/GenBank/DDBJ whole genome shotgun (WGS) entry which is preliminary data.</text>
</comment>
<dbReference type="SMART" id="SM00717">
    <property type="entry name" value="SANT"/>
    <property type="match status" value="1"/>
</dbReference>
<dbReference type="Gene3D" id="1.10.10.60">
    <property type="entry name" value="Homeodomain-like"/>
    <property type="match status" value="1"/>
</dbReference>
<evidence type="ECO:0000313" key="11">
    <source>
        <dbReference type="Proteomes" id="UP001140949"/>
    </source>
</evidence>
<evidence type="ECO:0000256" key="1">
    <source>
        <dbReference type="ARBA" id="ARBA00004123"/>
    </source>
</evidence>
<feature type="compositionally biased region" description="Polar residues" evidence="6">
    <location>
        <begin position="127"/>
        <end position="137"/>
    </location>
</feature>
<dbReference type="PROSITE" id="PS51293">
    <property type="entry name" value="SANT"/>
    <property type="match status" value="1"/>
</dbReference>
<evidence type="ECO:0000256" key="4">
    <source>
        <dbReference type="ARBA" id="ARBA00023163"/>
    </source>
</evidence>
<dbReference type="GO" id="GO:0010468">
    <property type="term" value="P:regulation of gene expression"/>
    <property type="evidence" value="ECO:0007669"/>
    <property type="project" value="UniProtKB-ARBA"/>
</dbReference>
<dbReference type="InterPro" id="IPR001005">
    <property type="entry name" value="SANT/Myb"/>
</dbReference>
<feature type="domain" description="HTH myb-type" evidence="9">
    <location>
        <begin position="19"/>
        <end position="73"/>
    </location>
</feature>
<dbReference type="GO" id="GO:0003677">
    <property type="term" value="F:DNA binding"/>
    <property type="evidence" value="ECO:0007669"/>
    <property type="project" value="UniProtKB-KW"/>
</dbReference>
<organism evidence="10 11">
    <name type="scientific">Iris pallida</name>
    <name type="common">Sweet iris</name>
    <dbReference type="NCBI Taxonomy" id="29817"/>
    <lineage>
        <taxon>Eukaryota</taxon>
        <taxon>Viridiplantae</taxon>
        <taxon>Streptophyta</taxon>
        <taxon>Embryophyta</taxon>
        <taxon>Tracheophyta</taxon>
        <taxon>Spermatophyta</taxon>
        <taxon>Magnoliopsida</taxon>
        <taxon>Liliopsida</taxon>
        <taxon>Asparagales</taxon>
        <taxon>Iridaceae</taxon>
        <taxon>Iridoideae</taxon>
        <taxon>Irideae</taxon>
        <taxon>Iris</taxon>
    </lineage>
</organism>
<dbReference type="PANTHER" id="PTHR12802:SF177">
    <property type="entry name" value="PROTEIN CCA1"/>
    <property type="match status" value="1"/>
</dbReference>
<dbReference type="InterPro" id="IPR017930">
    <property type="entry name" value="Myb_dom"/>
</dbReference>
<evidence type="ECO:0000313" key="10">
    <source>
        <dbReference type="EMBL" id="KAJ6851091.1"/>
    </source>
</evidence>
<dbReference type="CDD" id="cd00167">
    <property type="entry name" value="SANT"/>
    <property type="match status" value="1"/>
</dbReference>